<reference evidence="8" key="1">
    <citation type="journal article" date="2019" name="Int. J. Syst. Evol. Microbiol.">
        <title>The Global Catalogue of Microorganisms (GCM) 10K type strain sequencing project: providing services to taxonomists for standard genome sequencing and annotation.</title>
        <authorList>
            <consortium name="The Broad Institute Genomics Platform"/>
            <consortium name="The Broad Institute Genome Sequencing Center for Infectious Disease"/>
            <person name="Wu L."/>
            <person name="Ma J."/>
        </authorList>
    </citation>
    <scope>NUCLEOTIDE SEQUENCE [LARGE SCALE GENOMIC DNA]</scope>
    <source>
        <strain evidence="8">JCM 19134</strain>
    </source>
</reference>
<dbReference type="HAMAP" id="MF_01411">
    <property type="entry name" value="LPS_assembly_LptD"/>
    <property type="match status" value="1"/>
</dbReference>
<dbReference type="Pfam" id="PF03968">
    <property type="entry name" value="LptD_N"/>
    <property type="match status" value="1"/>
</dbReference>
<evidence type="ECO:0000259" key="6">
    <source>
        <dbReference type="Pfam" id="PF04453"/>
    </source>
</evidence>
<dbReference type="PANTHER" id="PTHR30189">
    <property type="entry name" value="LPS-ASSEMBLY PROTEIN"/>
    <property type="match status" value="1"/>
</dbReference>
<evidence type="ECO:0000256" key="4">
    <source>
        <dbReference type="HAMAP-Rule" id="MF_01411"/>
    </source>
</evidence>
<evidence type="ECO:0000259" key="5">
    <source>
        <dbReference type="Pfam" id="PF03968"/>
    </source>
</evidence>
<dbReference type="GO" id="GO:1990351">
    <property type="term" value="C:transporter complex"/>
    <property type="evidence" value="ECO:0007669"/>
    <property type="project" value="TreeGrafter"/>
</dbReference>
<sequence length="836" mass="95382">MFSLRASLRTAVMGLTLVTAPVGLVAETVNRERIDWQPKVNLTDEQMRSVGRNCTGAYFYPTPAAGESDLAPSQAPMRASADRSRAINSNRFILEGNVQAQQGRQSIEADRLEVDRSTGTAEISGNIVLRDPSARVAAESGHINNQRGTAELHNVGVVLYQNQMRSDASRFKKHTDASIHLSNATLTTCPPGTEDWVIQAQHIDIREDNIWGVAKNPVFRFKNVPYMWLPFITFPASDARLSGFLWPGMGFSDNGGFDLSFPFYFNLAPNYDLMLSPRYIHNRGTGVEGQFRHLSSLFASSVDFALLNNDRGINNQNVDYLVDAGIIEEGDNNPFIGEDRWLLGIQSKGGSANDQNTAWYTDVDFTKVSDQNYFRDLDNTAIDVNYDTHLLRQGTFGYRWDNWQSSITARAYQTLDFYTQQPYQELPRMKLDGSYLYQGLLTELNHELVRFDQSQNFDNNDRSIIKGARARADYKVSYPLQSIWGFFTPAVYFKHLGYQLDDYNLLPEADAQQSFTALQTSLDGGLFFEREGTIFKRNYLQTFEPRLFYFYSDYTDQSSLFNLTADGQDVDFDSADITMSYNQLFRDSRFSGGDRIDDDNRVSVGLTTRFIDSTSGREVVRASLGQIYYLQDRRNFVAQYNNNYISASNQYTDAPRSELAAELAFNIGSTISWNTSVLYDEGQQVINEGRSNLQYLDNDHRLINLGFSYRRKPDTTLNDETIEQHTRQSDISMMLPVSDKVNFIARNLHDFTFERELDSFAGLEYNSCCYRARLVWRRWVSNDLSRVVADDDLNYKRGWFLDIQFKGFGSGTGKFYQLMSETIPGYSLREQAVFPE</sequence>
<accession>A0AAV3UAL4</accession>
<comment type="subunit">
    <text evidence="4">Component of the lipopolysaccharide transport and assembly complex. Interacts with LptE and LptA.</text>
</comment>
<dbReference type="PANTHER" id="PTHR30189:SF1">
    <property type="entry name" value="LPS-ASSEMBLY PROTEIN LPTD"/>
    <property type="match status" value="1"/>
</dbReference>
<dbReference type="GO" id="GO:0043165">
    <property type="term" value="P:Gram-negative-bacterium-type cell outer membrane assembly"/>
    <property type="evidence" value="ECO:0007669"/>
    <property type="project" value="UniProtKB-UniRule"/>
</dbReference>
<keyword evidence="2 4" id="KW-0472">Membrane</keyword>
<evidence type="ECO:0000256" key="1">
    <source>
        <dbReference type="ARBA" id="ARBA00022729"/>
    </source>
</evidence>
<keyword evidence="1 4" id="KW-0732">Signal</keyword>
<dbReference type="Proteomes" id="UP001409585">
    <property type="component" value="Unassembled WGS sequence"/>
</dbReference>
<comment type="caution">
    <text evidence="7">The sequence shown here is derived from an EMBL/GenBank/DDBJ whole genome shotgun (WGS) entry which is preliminary data.</text>
</comment>
<gene>
    <name evidence="4" type="primary">lptD</name>
    <name evidence="7" type="ORF">GCM10025791_46650</name>
</gene>
<comment type="caution">
    <text evidence="4">Lacks conserved residue(s) required for the propagation of feature annotation.</text>
</comment>
<comment type="function">
    <text evidence="4">Together with LptE, is involved in the assembly of lipopolysaccharide (LPS) at the surface of the outer membrane.</text>
</comment>
<keyword evidence="8" id="KW-1185">Reference proteome</keyword>
<dbReference type="InterPro" id="IPR007543">
    <property type="entry name" value="LptD_C"/>
</dbReference>
<proteinExistence type="inferred from homology"/>
<dbReference type="InterPro" id="IPR005653">
    <property type="entry name" value="OstA-like_N"/>
</dbReference>
<dbReference type="GO" id="GO:0015920">
    <property type="term" value="P:lipopolysaccharide transport"/>
    <property type="evidence" value="ECO:0007669"/>
    <property type="project" value="InterPro"/>
</dbReference>
<evidence type="ECO:0000256" key="3">
    <source>
        <dbReference type="ARBA" id="ARBA00023237"/>
    </source>
</evidence>
<dbReference type="AlphaFoldDB" id="A0AAV3UAL4"/>
<evidence type="ECO:0000256" key="2">
    <source>
        <dbReference type="ARBA" id="ARBA00023136"/>
    </source>
</evidence>
<feature type="domain" description="LptD C-terminal" evidence="6">
    <location>
        <begin position="355"/>
        <end position="740"/>
    </location>
</feature>
<evidence type="ECO:0000313" key="7">
    <source>
        <dbReference type="EMBL" id="GAA4960072.1"/>
    </source>
</evidence>
<evidence type="ECO:0000313" key="8">
    <source>
        <dbReference type="Proteomes" id="UP001409585"/>
    </source>
</evidence>
<dbReference type="Gene3D" id="2.60.450.10">
    <property type="entry name" value="Lipopolysaccharide (LPS) transport protein A like domain"/>
    <property type="match status" value="1"/>
</dbReference>
<organism evidence="7 8">
    <name type="scientific">Halioxenophilus aromaticivorans</name>
    <dbReference type="NCBI Taxonomy" id="1306992"/>
    <lineage>
        <taxon>Bacteria</taxon>
        <taxon>Pseudomonadati</taxon>
        <taxon>Pseudomonadota</taxon>
        <taxon>Gammaproteobacteria</taxon>
        <taxon>Alteromonadales</taxon>
        <taxon>Alteromonadaceae</taxon>
        <taxon>Halioxenophilus</taxon>
    </lineage>
</organism>
<dbReference type="Pfam" id="PF04453">
    <property type="entry name" value="LptD"/>
    <property type="match status" value="1"/>
</dbReference>
<protein>
    <recommendedName>
        <fullName evidence="4">LPS-assembly protein LptD</fullName>
    </recommendedName>
</protein>
<comment type="subcellular location">
    <subcellularLocation>
        <location evidence="4">Cell outer membrane</location>
    </subcellularLocation>
</comment>
<name>A0AAV3UAL4_9ALTE</name>
<dbReference type="EMBL" id="BAABLX010000078">
    <property type="protein sequence ID" value="GAA4960072.1"/>
    <property type="molecule type" value="Genomic_DNA"/>
</dbReference>
<dbReference type="InterPro" id="IPR050218">
    <property type="entry name" value="LptD"/>
</dbReference>
<feature type="domain" description="Organic solvent tolerance-like N-terminal" evidence="5">
    <location>
        <begin position="84"/>
        <end position="206"/>
    </location>
</feature>
<comment type="similarity">
    <text evidence="4">Belongs to the LptD family.</text>
</comment>
<dbReference type="GO" id="GO:0009279">
    <property type="term" value="C:cell outer membrane"/>
    <property type="evidence" value="ECO:0007669"/>
    <property type="project" value="UniProtKB-SubCell"/>
</dbReference>
<keyword evidence="3 4" id="KW-0998">Cell outer membrane</keyword>
<dbReference type="InterPro" id="IPR020889">
    <property type="entry name" value="LipoPS_assembly_LptD"/>
</dbReference>